<gene>
    <name evidence="2" type="primary">dtd</name>
    <name evidence="3" type="ORF">FHP08_10100</name>
</gene>
<dbReference type="GO" id="GO:0000049">
    <property type="term" value="F:tRNA binding"/>
    <property type="evidence" value="ECO:0007669"/>
    <property type="project" value="UniProtKB-UniRule"/>
</dbReference>
<keyword evidence="4" id="KW-1185">Reference proteome</keyword>
<comment type="function">
    <text evidence="2">An aminoacyl-tRNA editing enzyme that deacylates mischarged D-aminoacyl-tRNAs. Also deacylates mischarged glycyl-tRNA(Ala), protecting cells against glycine mischarging by AlaRS. Acts via tRNA-based rather than protein-based catalysis; rejects L-amino acids rather than detecting D-amino acids in the active site. By recycling D-aminoacyl-tRNA to D-amino acids and free tRNA molecules, this enzyme counteracts the toxicity associated with the formation of D-aminoacyl-tRNA entities in vivo and helps enforce protein L-homochirality.</text>
</comment>
<dbReference type="RefSeq" id="WP_147704310.1">
    <property type="nucleotide sequence ID" value="NZ_VDUY01000003.1"/>
</dbReference>
<dbReference type="GO" id="GO:0005737">
    <property type="term" value="C:cytoplasm"/>
    <property type="evidence" value="ECO:0007669"/>
    <property type="project" value="UniProtKB-SubCell"/>
</dbReference>
<dbReference type="PANTHER" id="PTHR10472:SF5">
    <property type="entry name" value="D-AMINOACYL-TRNA DEACYLASE 1"/>
    <property type="match status" value="1"/>
</dbReference>
<keyword evidence="2" id="KW-0694">RNA-binding</keyword>
<dbReference type="SUPFAM" id="SSF69500">
    <property type="entry name" value="DTD-like"/>
    <property type="match status" value="1"/>
</dbReference>
<comment type="subcellular location">
    <subcellularLocation>
        <location evidence="2">Cytoplasm</location>
    </subcellularLocation>
</comment>
<reference evidence="3 4" key="1">
    <citation type="submission" date="2019-06" db="EMBL/GenBank/DDBJ databases">
        <title>Quisquiliibacterium sp. nov., isolated from a maize field.</title>
        <authorList>
            <person name="Lin S.-Y."/>
            <person name="Tsai C.-F."/>
            <person name="Young C.-C."/>
        </authorList>
    </citation>
    <scope>NUCLEOTIDE SEQUENCE [LARGE SCALE GENOMIC DNA]</scope>
    <source>
        <strain evidence="3 4">CC-CFT501</strain>
    </source>
</reference>
<evidence type="ECO:0000313" key="4">
    <source>
        <dbReference type="Proteomes" id="UP000321548"/>
    </source>
</evidence>
<evidence type="ECO:0000256" key="1">
    <source>
        <dbReference type="ARBA" id="ARBA00009673"/>
    </source>
</evidence>
<dbReference type="OrthoDB" id="9801395at2"/>
<dbReference type="NCBIfam" id="TIGR00256">
    <property type="entry name" value="D-aminoacyl-tRNA deacylase"/>
    <property type="match status" value="1"/>
</dbReference>
<dbReference type="EMBL" id="VDUY01000003">
    <property type="protein sequence ID" value="TXL66398.1"/>
    <property type="molecule type" value="Genomic_DNA"/>
</dbReference>
<dbReference type="GO" id="GO:0106026">
    <property type="term" value="F:Gly-tRNA(Ala) deacylase activity"/>
    <property type="evidence" value="ECO:0007669"/>
    <property type="project" value="UniProtKB-UniRule"/>
</dbReference>
<evidence type="ECO:0000256" key="2">
    <source>
        <dbReference type="HAMAP-Rule" id="MF_00518"/>
    </source>
</evidence>
<comment type="domain">
    <text evidence="2">A Gly-cisPro motif from one monomer fits into the active site of the other monomer to allow specific chiral rejection of L-amino acids.</text>
</comment>
<dbReference type="GO" id="GO:0043908">
    <property type="term" value="F:Ser(Gly)-tRNA(Ala) hydrolase activity"/>
    <property type="evidence" value="ECO:0007669"/>
    <property type="project" value="UniProtKB-UniRule"/>
</dbReference>
<accession>A0A5C8NYN5</accession>
<proteinExistence type="inferred from homology"/>
<dbReference type="Gene3D" id="3.50.80.10">
    <property type="entry name" value="D-tyrosyl-tRNA(Tyr) deacylase"/>
    <property type="match status" value="1"/>
</dbReference>
<protein>
    <recommendedName>
        <fullName evidence="2">D-aminoacyl-tRNA deacylase</fullName>
        <shortName evidence="2">DTD</shortName>
        <ecNumber evidence="2">3.1.1.96</ecNumber>
    </recommendedName>
    <alternativeName>
        <fullName evidence="2">Gly-tRNA(Ala) deacylase</fullName>
        <ecNumber evidence="2">3.1.1.-</ecNumber>
    </alternativeName>
</protein>
<dbReference type="PANTHER" id="PTHR10472">
    <property type="entry name" value="D-TYROSYL-TRNA TYR DEACYLASE"/>
    <property type="match status" value="1"/>
</dbReference>
<dbReference type="GO" id="GO:0019478">
    <property type="term" value="P:D-amino acid catabolic process"/>
    <property type="evidence" value="ECO:0007669"/>
    <property type="project" value="UniProtKB-UniRule"/>
</dbReference>
<keyword evidence="2" id="KW-0820">tRNA-binding</keyword>
<dbReference type="FunFam" id="3.50.80.10:FF:000001">
    <property type="entry name" value="D-aminoacyl-tRNA deacylase"/>
    <property type="match status" value="1"/>
</dbReference>
<dbReference type="GO" id="GO:0051500">
    <property type="term" value="F:D-tyrosyl-tRNA(Tyr) deacylase activity"/>
    <property type="evidence" value="ECO:0007669"/>
    <property type="project" value="TreeGrafter"/>
</dbReference>
<dbReference type="EC" id="3.1.1.-" evidence="2"/>
<comment type="caution">
    <text evidence="3">The sequence shown here is derived from an EMBL/GenBank/DDBJ whole genome shotgun (WGS) entry which is preliminary data.</text>
</comment>
<evidence type="ECO:0000313" key="3">
    <source>
        <dbReference type="EMBL" id="TXL66398.1"/>
    </source>
</evidence>
<comment type="catalytic activity">
    <reaction evidence="2">
        <text>glycyl-tRNA(Ala) + H2O = tRNA(Ala) + glycine + H(+)</text>
        <dbReference type="Rhea" id="RHEA:53744"/>
        <dbReference type="Rhea" id="RHEA-COMP:9657"/>
        <dbReference type="Rhea" id="RHEA-COMP:13640"/>
        <dbReference type="ChEBI" id="CHEBI:15377"/>
        <dbReference type="ChEBI" id="CHEBI:15378"/>
        <dbReference type="ChEBI" id="CHEBI:57305"/>
        <dbReference type="ChEBI" id="CHEBI:78442"/>
        <dbReference type="ChEBI" id="CHEBI:78522"/>
    </reaction>
</comment>
<dbReference type="CDD" id="cd00563">
    <property type="entry name" value="Dtyr_deacylase"/>
    <property type="match status" value="1"/>
</dbReference>
<dbReference type="HAMAP" id="MF_00518">
    <property type="entry name" value="Deacylase_Dtd"/>
    <property type="match status" value="1"/>
</dbReference>
<dbReference type="Proteomes" id="UP000321548">
    <property type="component" value="Unassembled WGS sequence"/>
</dbReference>
<dbReference type="Pfam" id="PF02580">
    <property type="entry name" value="Tyr_Deacylase"/>
    <property type="match status" value="1"/>
</dbReference>
<sequence length="158" mass="16925">MLALIQRVTEAAVRIDGVTVGAIGPGLLVFFCAERGDAEADLDRFAQRLLRLRCFGDEAGRMNRSVQDLAGGLLVVSQFTLAADTASGNRPGFTGAAAPDEGSRLYEAFVARLRGLHPVVETGRFGADMKVSLVNDGPVTLWLRSPAREDRADRNPSP</sequence>
<dbReference type="EC" id="3.1.1.96" evidence="2"/>
<comment type="subunit">
    <text evidence="2">Homodimer.</text>
</comment>
<organism evidence="3 4">
    <name type="scientific">Zeimonas arvi</name>
    <dbReference type="NCBI Taxonomy" id="2498847"/>
    <lineage>
        <taxon>Bacteria</taxon>
        <taxon>Pseudomonadati</taxon>
        <taxon>Pseudomonadota</taxon>
        <taxon>Betaproteobacteria</taxon>
        <taxon>Burkholderiales</taxon>
        <taxon>Burkholderiaceae</taxon>
        <taxon>Zeimonas</taxon>
    </lineage>
</organism>
<keyword evidence="2 3" id="KW-0378">Hydrolase</keyword>
<dbReference type="InterPro" id="IPR023509">
    <property type="entry name" value="DTD-like_sf"/>
</dbReference>
<name>A0A5C8NYN5_9BURK</name>
<comment type="catalytic activity">
    <reaction evidence="2">
        <text>a D-aminoacyl-tRNA + H2O = a tRNA + a D-alpha-amino acid + H(+)</text>
        <dbReference type="Rhea" id="RHEA:13953"/>
        <dbReference type="Rhea" id="RHEA-COMP:10123"/>
        <dbReference type="Rhea" id="RHEA-COMP:10124"/>
        <dbReference type="ChEBI" id="CHEBI:15377"/>
        <dbReference type="ChEBI" id="CHEBI:15378"/>
        <dbReference type="ChEBI" id="CHEBI:59871"/>
        <dbReference type="ChEBI" id="CHEBI:78442"/>
        <dbReference type="ChEBI" id="CHEBI:79333"/>
        <dbReference type="EC" id="3.1.1.96"/>
    </reaction>
</comment>
<keyword evidence="2" id="KW-0963">Cytoplasm</keyword>
<feature type="short sequence motif" description="Gly-cisPro motif, important for rejection of L-amino acids" evidence="2">
    <location>
        <begin position="137"/>
        <end position="138"/>
    </location>
</feature>
<dbReference type="InterPro" id="IPR003732">
    <property type="entry name" value="Daa-tRNA_deacyls_DTD"/>
</dbReference>
<comment type="similarity">
    <text evidence="1 2">Belongs to the DTD family.</text>
</comment>
<dbReference type="AlphaFoldDB" id="A0A5C8NYN5"/>